<keyword evidence="2" id="KW-0012">Acyltransferase</keyword>
<dbReference type="SUPFAM" id="SSF55729">
    <property type="entry name" value="Acyl-CoA N-acyltransferases (Nat)"/>
    <property type="match status" value="2"/>
</dbReference>
<dbReference type="Gene3D" id="3.40.630.30">
    <property type="match status" value="1"/>
</dbReference>
<dbReference type="AlphaFoldDB" id="A0A5J4KCV8"/>
<gene>
    <name evidence="4" type="ORF">KDW_08200</name>
</gene>
<dbReference type="GO" id="GO:0016747">
    <property type="term" value="F:acyltransferase activity, transferring groups other than amino-acyl groups"/>
    <property type="evidence" value="ECO:0007669"/>
    <property type="project" value="InterPro"/>
</dbReference>
<evidence type="ECO:0000313" key="4">
    <source>
        <dbReference type="EMBL" id="GER86658.1"/>
    </source>
</evidence>
<dbReference type="InterPro" id="IPR016181">
    <property type="entry name" value="Acyl_CoA_acyltransferase"/>
</dbReference>
<proteinExistence type="predicted"/>
<dbReference type="PANTHER" id="PTHR43877">
    <property type="entry name" value="AMINOALKYLPHOSPHONATE N-ACETYLTRANSFERASE-RELATED-RELATED"/>
    <property type="match status" value="1"/>
</dbReference>
<comment type="caution">
    <text evidence="4">The sequence shown here is derived from an EMBL/GenBank/DDBJ whole genome shotgun (WGS) entry which is preliminary data.</text>
</comment>
<dbReference type="RefSeq" id="WP_151754754.1">
    <property type="nucleotide sequence ID" value="NZ_BKZW01000001.1"/>
</dbReference>
<evidence type="ECO:0000256" key="2">
    <source>
        <dbReference type="ARBA" id="ARBA00023315"/>
    </source>
</evidence>
<sequence>MVSTLADTYIVRPAVQEDVEQVFALISVSQLHWLGMVTMTLDELRVLWSSPEINLATDSWLVFSAQKEVVGYALMAHTRHARLSIRCSVHPAYLEDGIDDFLLETAEHWAQQQVPLAAPDVRVTLQAYAMHENKAWLKALERHAFQPERTFWRMGIELETQPTAPSWPENIRIVTATPDMFHAIYEADEDIFQDHWGFISQSYEEWSRWMVKRADFDPSLWYIAMDGKEIAGISLCAIERDTDGWIHVLGIRRPWRRNGLALSLLHYTFGEFFKRGIHQVYLSVDAQSLTGATRLYERAGMHITQQSSHYMKELRGGKALGTQTLAE</sequence>
<keyword evidence="5" id="KW-1185">Reference proteome</keyword>
<dbReference type="Pfam" id="PF00583">
    <property type="entry name" value="Acetyltransf_1"/>
    <property type="match status" value="1"/>
</dbReference>
<name>A0A5J4KCV8_9CHLR</name>
<dbReference type="CDD" id="cd04301">
    <property type="entry name" value="NAT_SF"/>
    <property type="match status" value="1"/>
</dbReference>
<dbReference type="Proteomes" id="UP000326912">
    <property type="component" value="Unassembled WGS sequence"/>
</dbReference>
<organism evidence="4 5">
    <name type="scientific">Dictyobacter vulcani</name>
    <dbReference type="NCBI Taxonomy" id="2607529"/>
    <lineage>
        <taxon>Bacteria</taxon>
        <taxon>Bacillati</taxon>
        <taxon>Chloroflexota</taxon>
        <taxon>Ktedonobacteria</taxon>
        <taxon>Ktedonobacterales</taxon>
        <taxon>Dictyobacteraceae</taxon>
        <taxon>Dictyobacter</taxon>
    </lineage>
</organism>
<keyword evidence="1" id="KW-0808">Transferase</keyword>
<dbReference type="EMBL" id="BKZW01000001">
    <property type="protein sequence ID" value="GER86658.1"/>
    <property type="molecule type" value="Genomic_DNA"/>
</dbReference>
<evidence type="ECO:0000259" key="3">
    <source>
        <dbReference type="PROSITE" id="PS51186"/>
    </source>
</evidence>
<evidence type="ECO:0000256" key="1">
    <source>
        <dbReference type="ARBA" id="ARBA00022679"/>
    </source>
</evidence>
<dbReference type="PROSITE" id="PS51186">
    <property type="entry name" value="GNAT"/>
    <property type="match status" value="2"/>
</dbReference>
<accession>A0A5J4KCV8</accession>
<dbReference type="InterPro" id="IPR000182">
    <property type="entry name" value="GNAT_dom"/>
</dbReference>
<evidence type="ECO:0000313" key="5">
    <source>
        <dbReference type="Proteomes" id="UP000326912"/>
    </source>
</evidence>
<protein>
    <recommendedName>
        <fullName evidence="3">N-acetyltransferase domain-containing protein</fullName>
    </recommendedName>
</protein>
<dbReference type="InterPro" id="IPR050832">
    <property type="entry name" value="Bact_Acetyltransf"/>
</dbReference>
<dbReference type="PANTHER" id="PTHR43877:SF5">
    <property type="entry name" value="BLL8307 PROTEIN"/>
    <property type="match status" value="1"/>
</dbReference>
<feature type="domain" description="N-acetyltransferase" evidence="3">
    <location>
        <begin position="171"/>
        <end position="321"/>
    </location>
</feature>
<reference evidence="4 5" key="1">
    <citation type="submission" date="2019-10" db="EMBL/GenBank/DDBJ databases">
        <title>Dictyobacter vulcani sp. nov., within the class Ktedonobacteria, isolated from soil of volcanic Mt. Zao.</title>
        <authorList>
            <person name="Zheng Y."/>
            <person name="Wang C.M."/>
            <person name="Sakai Y."/>
            <person name="Abe K."/>
            <person name="Yokota A."/>
            <person name="Yabe S."/>
        </authorList>
    </citation>
    <scope>NUCLEOTIDE SEQUENCE [LARGE SCALE GENOMIC DNA]</scope>
    <source>
        <strain evidence="4 5">W12</strain>
    </source>
</reference>
<feature type="domain" description="N-acetyltransferase" evidence="3">
    <location>
        <begin position="9"/>
        <end position="159"/>
    </location>
</feature>